<dbReference type="PANTHER" id="PTHR21708:SF30">
    <property type="entry name" value="2-DEHYDROPANTOATE 2-REDUCTASE-RELATED"/>
    <property type="match status" value="1"/>
</dbReference>
<dbReference type="Proteomes" id="UP000652219">
    <property type="component" value="Unassembled WGS sequence"/>
</dbReference>
<protein>
    <recommendedName>
        <fullName evidence="5">2-dehydropantoate 2-reductase</fullName>
    </recommendedName>
</protein>
<dbReference type="FunFam" id="1.10.1040.10:FF:000017">
    <property type="entry name" value="2-dehydropantoate 2-reductase"/>
    <property type="match status" value="1"/>
</dbReference>
<dbReference type="InterPro" id="IPR036291">
    <property type="entry name" value="NAD(P)-bd_dom_sf"/>
</dbReference>
<evidence type="ECO:0000259" key="1">
    <source>
        <dbReference type="Pfam" id="PF02558"/>
    </source>
</evidence>
<dbReference type="InterPro" id="IPR013328">
    <property type="entry name" value="6PGD_dom2"/>
</dbReference>
<organism evidence="3 4">
    <name type="scientific">Colletotrichum sojae</name>
    <dbReference type="NCBI Taxonomy" id="2175907"/>
    <lineage>
        <taxon>Eukaryota</taxon>
        <taxon>Fungi</taxon>
        <taxon>Dikarya</taxon>
        <taxon>Ascomycota</taxon>
        <taxon>Pezizomycotina</taxon>
        <taxon>Sordariomycetes</taxon>
        <taxon>Hypocreomycetidae</taxon>
        <taxon>Glomerellales</taxon>
        <taxon>Glomerellaceae</taxon>
        <taxon>Colletotrichum</taxon>
        <taxon>Colletotrichum orchidearum species complex</taxon>
    </lineage>
</organism>
<evidence type="ECO:0000259" key="2">
    <source>
        <dbReference type="Pfam" id="PF08546"/>
    </source>
</evidence>
<dbReference type="SUPFAM" id="SSF51735">
    <property type="entry name" value="NAD(P)-binding Rossmann-fold domains"/>
    <property type="match status" value="1"/>
</dbReference>
<sequence>MMTSHKARVLVVGCGGTGTVAALNLERGGLAQVTAVLGSNYDVLTTSKVLDSVPDTARAAPEQQFDYIVCCTKDIPEDPPWPHDLIAPAVTPGRTVIVLFQNGMKIELPFFEHFPANVILSGVSRFEAYETSLGIVKQKQNGLLCIGAFESSDTNEEKKQAEEATAKRFVDMYTAGGQTICLYTPNVNYSRWKQLLYDASFSPICAMEEKTLAQVLSKPQIMEVLVLPSMREVMRVALADGCFLPETLVQQTVDLYPVDRKIKPNMLLDVQNGNLIEYENTLGAVMRLGKLHSVATPVISDLYQKCREYQKKTLGAGDGAGTWW</sequence>
<dbReference type="SUPFAM" id="SSF48179">
    <property type="entry name" value="6-phosphogluconate dehydrogenase C-terminal domain-like"/>
    <property type="match status" value="1"/>
</dbReference>
<dbReference type="AlphaFoldDB" id="A0A8H6IYL7"/>
<evidence type="ECO:0000313" key="4">
    <source>
        <dbReference type="Proteomes" id="UP000652219"/>
    </source>
</evidence>
<accession>A0A8H6IYL7</accession>
<comment type="caution">
    <text evidence="3">The sequence shown here is derived from an EMBL/GenBank/DDBJ whole genome shotgun (WGS) entry which is preliminary data.</text>
</comment>
<proteinExistence type="predicted"/>
<dbReference type="InterPro" id="IPR008927">
    <property type="entry name" value="6-PGluconate_DH-like_C_sf"/>
</dbReference>
<reference evidence="3 4" key="1">
    <citation type="journal article" date="2020" name="Phytopathology">
        <title>Genome Sequence Resources of Colletotrichum truncatum, C. plurivorum, C. musicola, and C. sojae: Four Species Pathogenic to Soybean (Glycine max).</title>
        <authorList>
            <person name="Rogerio F."/>
            <person name="Boufleur T.R."/>
            <person name="Ciampi-Guillardi M."/>
            <person name="Sukno S.A."/>
            <person name="Thon M.R."/>
            <person name="Massola Junior N.S."/>
            <person name="Baroncelli R."/>
        </authorList>
    </citation>
    <scope>NUCLEOTIDE SEQUENCE [LARGE SCALE GENOMIC DNA]</scope>
    <source>
        <strain evidence="3 4">LFN0009</strain>
    </source>
</reference>
<feature type="domain" description="Ketopantoate reductase C-terminal" evidence="2">
    <location>
        <begin position="186"/>
        <end position="309"/>
    </location>
</feature>
<dbReference type="Gene3D" id="1.10.1040.10">
    <property type="entry name" value="N-(1-d-carboxylethyl)-l-norvaline Dehydrogenase, domain 2"/>
    <property type="match status" value="1"/>
</dbReference>
<dbReference type="EMBL" id="WIGN01000255">
    <property type="protein sequence ID" value="KAF6802898.1"/>
    <property type="molecule type" value="Genomic_DNA"/>
</dbReference>
<name>A0A8H6IYL7_9PEZI</name>
<gene>
    <name evidence="3" type="ORF">CSOJ01_11270</name>
</gene>
<dbReference type="Pfam" id="PF02558">
    <property type="entry name" value="ApbA"/>
    <property type="match status" value="1"/>
</dbReference>
<dbReference type="Pfam" id="PF08546">
    <property type="entry name" value="ApbA_C"/>
    <property type="match status" value="1"/>
</dbReference>
<dbReference type="GO" id="GO:0005737">
    <property type="term" value="C:cytoplasm"/>
    <property type="evidence" value="ECO:0007669"/>
    <property type="project" value="TreeGrafter"/>
</dbReference>
<dbReference type="InterPro" id="IPR013332">
    <property type="entry name" value="KPR_N"/>
</dbReference>
<dbReference type="InterPro" id="IPR051402">
    <property type="entry name" value="KPR-Related"/>
</dbReference>
<dbReference type="InterPro" id="IPR013752">
    <property type="entry name" value="KPA_reductase"/>
</dbReference>
<dbReference type="PANTHER" id="PTHR21708">
    <property type="entry name" value="PROBABLE 2-DEHYDROPANTOATE 2-REDUCTASE"/>
    <property type="match status" value="1"/>
</dbReference>
<evidence type="ECO:0008006" key="5">
    <source>
        <dbReference type="Google" id="ProtNLM"/>
    </source>
</evidence>
<dbReference type="Gene3D" id="3.40.50.720">
    <property type="entry name" value="NAD(P)-binding Rossmann-like Domain"/>
    <property type="match status" value="1"/>
</dbReference>
<keyword evidence="4" id="KW-1185">Reference proteome</keyword>
<feature type="domain" description="Ketopantoate reductase N-terminal" evidence="1">
    <location>
        <begin position="9"/>
        <end position="150"/>
    </location>
</feature>
<evidence type="ECO:0000313" key="3">
    <source>
        <dbReference type="EMBL" id="KAF6802898.1"/>
    </source>
</evidence>